<dbReference type="EMBL" id="LJGW01000377">
    <property type="protein sequence ID" value="OEV09249.1"/>
    <property type="molecule type" value="Genomic_DNA"/>
</dbReference>
<comment type="caution">
    <text evidence="1">The sequence shown here is derived from an EMBL/GenBank/DDBJ whole genome shotgun (WGS) entry which is preliminary data.</text>
</comment>
<evidence type="ECO:0000313" key="2">
    <source>
        <dbReference type="Proteomes" id="UP000176005"/>
    </source>
</evidence>
<sequence length="229" mass="24780">MPLLAPSAPTPPPQAAAPDPGLVIALARAAVDPDSFPGFSEFTSSDVALQHSTQKTVTVATDNRWAATAMRTALRRSGCAVEGDANNQTTSATVWAISHTLAAPHPELRAEQETDPRGWSIFLLHGPHGVIEQQCGVGGHSDLIAHAQHPFPGAARCACQRHGPMCWQRSDWPAEARVRRFIDLTHTQDGPAWRLSTQARQRMRALYISSIHQARPTTSSATFFVPTKT</sequence>
<dbReference type="RefSeq" id="WP_070018723.1">
    <property type="nucleotide sequence ID" value="NZ_LJGW01000377.1"/>
</dbReference>
<reference evidence="1 2" key="1">
    <citation type="journal article" date="2016" name="Front. Microbiol.">
        <title>Comparative Genomics Analysis of Streptomyces Species Reveals Their Adaptation to the Marine Environment and Their Diversity at the Genomic Level.</title>
        <authorList>
            <person name="Tian X."/>
            <person name="Zhang Z."/>
            <person name="Yang T."/>
            <person name="Chen M."/>
            <person name="Li J."/>
            <person name="Chen F."/>
            <person name="Yang J."/>
            <person name="Li W."/>
            <person name="Zhang B."/>
            <person name="Zhang Z."/>
            <person name="Wu J."/>
            <person name="Zhang C."/>
            <person name="Long L."/>
            <person name="Xiao J."/>
        </authorList>
    </citation>
    <scope>NUCLEOTIDE SEQUENCE [LARGE SCALE GENOMIC DNA]</scope>
    <source>
        <strain evidence="1 2">SCSIO 10429</strain>
    </source>
</reference>
<evidence type="ECO:0000313" key="1">
    <source>
        <dbReference type="EMBL" id="OEV09249.1"/>
    </source>
</evidence>
<organism evidence="1 2">
    <name type="scientific">Streptomyces nanshensis</name>
    <dbReference type="NCBI Taxonomy" id="518642"/>
    <lineage>
        <taxon>Bacteria</taxon>
        <taxon>Bacillati</taxon>
        <taxon>Actinomycetota</taxon>
        <taxon>Actinomycetes</taxon>
        <taxon>Kitasatosporales</taxon>
        <taxon>Streptomycetaceae</taxon>
        <taxon>Streptomyces</taxon>
    </lineage>
</organism>
<gene>
    <name evidence="1" type="ORF">AN218_22560</name>
</gene>
<dbReference type="AlphaFoldDB" id="A0A1E7KZ95"/>
<name>A0A1E7KZ95_9ACTN</name>
<proteinExistence type="predicted"/>
<dbReference type="Proteomes" id="UP000176005">
    <property type="component" value="Unassembled WGS sequence"/>
</dbReference>
<protein>
    <submittedName>
        <fullName evidence="1">Uncharacterized protein</fullName>
    </submittedName>
</protein>
<accession>A0A1E7KZ95</accession>
<keyword evidence="2" id="KW-1185">Reference proteome</keyword>